<dbReference type="Proteomes" id="UP001149090">
    <property type="component" value="Unassembled WGS sequence"/>
</dbReference>
<dbReference type="AlphaFoldDB" id="A0A9Q0RI58"/>
<feature type="transmembrane region" description="Helical" evidence="1">
    <location>
        <begin position="146"/>
        <end position="165"/>
    </location>
</feature>
<feature type="transmembrane region" description="Helical" evidence="1">
    <location>
        <begin position="6"/>
        <end position="28"/>
    </location>
</feature>
<dbReference type="InterPro" id="IPR040226">
    <property type="entry name" value="THH1/TOM1/TOM3"/>
</dbReference>
<sequence length="272" mass="31978">MNVVAVAYLILLLFYITLFVFALYRFILIWIRARETIHQLIYFMLISIGALGRFFAFLFFGFFQSFTDSHSRHLDIFNAIVSDFFLSAFLLLLFTLGQVYISVRSFHHLQRHKVIARLLWFFVITNVILYAIHFSIIFNNKDEDNFFLASMYCICAIGLSIFSAWVLKLQKFHTSMRDSAPKKIFITLLISLICYILRIVTLIEANLHQEMGDSTFALIALFYYLICEFLPIIVVIFVLFPVPKIKYKPSLWAEKEPLITEKKEYSVDDFEN</sequence>
<keyword evidence="3" id="KW-1185">Reference proteome</keyword>
<name>A0A9Q0RI58_ANAIG</name>
<reference evidence="2" key="1">
    <citation type="submission" date="2022-10" db="EMBL/GenBank/DDBJ databases">
        <title>Novel sulphate-reducing endosymbionts in the free-living metamonad Anaeramoeba.</title>
        <authorList>
            <person name="Jerlstrom-Hultqvist J."/>
            <person name="Cepicka I."/>
            <person name="Gallot-Lavallee L."/>
            <person name="Salas-Leiva D."/>
            <person name="Curtis B.A."/>
            <person name="Zahonova K."/>
            <person name="Pipaliya S."/>
            <person name="Dacks J."/>
            <person name="Roger A.J."/>
        </authorList>
    </citation>
    <scope>NUCLEOTIDE SEQUENCE</scope>
    <source>
        <strain evidence="2">BMAN</strain>
    </source>
</reference>
<protein>
    <submittedName>
        <fullName evidence="2">Tobamovirus multiplication protein 1-like isoform x1</fullName>
    </submittedName>
</protein>
<accession>A0A9Q0RI58</accession>
<feature type="transmembrane region" description="Helical" evidence="1">
    <location>
        <begin position="40"/>
        <end position="64"/>
    </location>
</feature>
<evidence type="ECO:0000313" key="2">
    <source>
        <dbReference type="EMBL" id="KAJ5080518.1"/>
    </source>
</evidence>
<evidence type="ECO:0000256" key="1">
    <source>
        <dbReference type="SAM" id="Phobius"/>
    </source>
</evidence>
<comment type="caution">
    <text evidence="2">The sequence shown here is derived from an EMBL/GenBank/DDBJ whole genome shotgun (WGS) entry which is preliminary data.</text>
</comment>
<evidence type="ECO:0000313" key="3">
    <source>
        <dbReference type="Proteomes" id="UP001149090"/>
    </source>
</evidence>
<dbReference type="PANTHER" id="PTHR31142:SF3">
    <property type="entry name" value="THH1_TOM1_TOM3 DOMAIN-CONTAINING PROTEIN"/>
    <property type="match status" value="1"/>
</dbReference>
<gene>
    <name evidence="2" type="ORF">M0811_14039</name>
</gene>
<feature type="transmembrane region" description="Helical" evidence="1">
    <location>
        <begin position="185"/>
        <end position="203"/>
    </location>
</feature>
<feature type="transmembrane region" description="Helical" evidence="1">
    <location>
        <begin position="215"/>
        <end position="240"/>
    </location>
</feature>
<organism evidence="2 3">
    <name type="scientific">Anaeramoeba ignava</name>
    <name type="common">Anaerobic marine amoeba</name>
    <dbReference type="NCBI Taxonomy" id="1746090"/>
    <lineage>
        <taxon>Eukaryota</taxon>
        <taxon>Metamonada</taxon>
        <taxon>Anaeramoebidae</taxon>
        <taxon>Anaeramoeba</taxon>
    </lineage>
</organism>
<feature type="transmembrane region" description="Helical" evidence="1">
    <location>
        <begin position="84"/>
        <end position="103"/>
    </location>
</feature>
<proteinExistence type="predicted"/>
<dbReference type="PANTHER" id="PTHR31142">
    <property type="entry name" value="TOBAMOVIRUS MULTIPLICATION PROTEIN 1-LIKE ISOFORM X1"/>
    <property type="match status" value="1"/>
</dbReference>
<dbReference type="EMBL" id="JAPDFW010000009">
    <property type="protein sequence ID" value="KAJ5080518.1"/>
    <property type="molecule type" value="Genomic_DNA"/>
</dbReference>
<keyword evidence="1" id="KW-0812">Transmembrane</keyword>
<keyword evidence="1" id="KW-0472">Membrane</keyword>
<feature type="transmembrane region" description="Helical" evidence="1">
    <location>
        <begin position="115"/>
        <end position="134"/>
    </location>
</feature>
<keyword evidence="1" id="KW-1133">Transmembrane helix</keyword>